<dbReference type="SMART" id="SM00271">
    <property type="entry name" value="DnaJ"/>
    <property type="match status" value="1"/>
</dbReference>
<feature type="transmembrane region" description="Helical" evidence="2">
    <location>
        <begin position="239"/>
        <end position="257"/>
    </location>
</feature>
<comment type="caution">
    <text evidence="4">The sequence shown here is derived from an EMBL/GenBank/DDBJ whole genome shotgun (WGS) entry which is preliminary data.</text>
</comment>
<accession>A0A418QUP0</accession>
<dbReference type="InterPro" id="IPR036869">
    <property type="entry name" value="J_dom_sf"/>
</dbReference>
<feature type="region of interest" description="Disordered" evidence="1">
    <location>
        <begin position="72"/>
        <end position="106"/>
    </location>
</feature>
<dbReference type="CDD" id="cd06257">
    <property type="entry name" value="DnaJ"/>
    <property type="match status" value="1"/>
</dbReference>
<proteinExistence type="predicted"/>
<evidence type="ECO:0000313" key="4">
    <source>
        <dbReference type="EMBL" id="RIY08884.1"/>
    </source>
</evidence>
<name>A0A418QUP0_9BACT</name>
<dbReference type="SUPFAM" id="SSF46565">
    <property type="entry name" value="Chaperone J-domain"/>
    <property type="match status" value="1"/>
</dbReference>
<feature type="domain" description="J" evidence="3">
    <location>
        <begin position="3"/>
        <end position="67"/>
    </location>
</feature>
<dbReference type="PRINTS" id="PR00625">
    <property type="entry name" value="JDOMAIN"/>
</dbReference>
<dbReference type="InterPro" id="IPR001623">
    <property type="entry name" value="DnaJ_domain"/>
</dbReference>
<dbReference type="EMBL" id="QYCN01000019">
    <property type="protein sequence ID" value="RIY08884.1"/>
    <property type="molecule type" value="Genomic_DNA"/>
</dbReference>
<dbReference type="InterPro" id="IPR050817">
    <property type="entry name" value="DjlA_DnaK_co-chaperone"/>
</dbReference>
<evidence type="ECO:0000256" key="1">
    <source>
        <dbReference type="SAM" id="MobiDB-lite"/>
    </source>
</evidence>
<evidence type="ECO:0000256" key="2">
    <source>
        <dbReference type="SAM" id="Phobius"/>
    </source>
</evidence>
<gene>
    <name evidence="4" type="ORF">D0T11_13225</name>
</gene>
<dbReference type="Proteomes" id="UP000284250">
    <property type="component" value="Unassembled WGS sequence"/>
</dbReference>
<organism evidence="4 5">
    <name type="scientific">Hymenobacter rubripertinctus</name>
    <dbReference type="NCBI Taxonomy" id="2029981"/>
    <lineage>
        <taxon>Bacteria</taxon>
        <taxon>Pseudomonadati</taxon>
        <taxon>Bacteroidota</taxon>
        <taxon>Cytophagia</taxon>
        <taxon>Cytophagales</taxon>
        <taxon>Hymenobacteraceae</taxon>
        <taxon>Hymenobacter</taxon>
    </lineage>
</organism>
<keyword evidence="2" id="KW-1133">Transmembrane helix</keyword>
<reference evidence="4 5" key="1">
    <citation type="submission" date="2019-01" db="EMBL/GenBank/DDBJ databases">
        <title>Hymenobacter humicola sp. nov., isolated from soils in Antarctica.</title>
        <authorList>
            <person name="Sedlacek I."/>
            <person name="Holochova P."/>
            <person name="Kralova S."/>
            <person name="Pantucek R."/>
            <person name="Stankova E."/>
            <person name="Vrbovska V."/>
            <person name="Kristofova L."/>
            <person name="Svec P."/>
            <person name="Busse H.-J."/>
        </authorList>
    </citation>
    <scope>NUCLEOTIDE SEQUENCE [LARGE SCALE GENOMIC DNA]</scope>
    <source>
        <strain evidence="4 5">CCM 8852</strain>
    </source>
</reference>
<dbReference type="Gene3D" id="1.10.287.110">
    <property type="entry name" value="DnaJ domain"/>
    <property type="match status" value="1"/>
</dbReference>
<protein>
    <submittedName>
        <fullName evidence="4">J domain-containing protein</fullName>
    </submittedName>
</protein>
<evidence type="ECO:0000313" key="5">
    <source>
        <dbReference type="Proteomes" id="UP000284250"/>
    </source>
</evidence>
<dbReference type="RefSeq" id="WP_119656276.1">
    <property type="nucleotide sequence ID" value="NZ_JBHUOI010000052.1"/>
</dbReference>
<dbReference type="AlphaFoldDB" id="A0A418QUP0"/>
<evidence type="ECO:0000259" key="3">
    <source>
        <dbReference type="PROSITE" id="PS50076"/>
    </source>
</evidence>
<keyword evidence="5" id="KW-1185">Reference proteome</keyword>
<dbReference type="Pfam" id="PF00226">
    <property type="entry name" value="DnaJ"/>
    <property type="match status" value="1"/>
</dbReference>
<keyword evidence="2" id="KW-0812">Transmembrane</keyword>
<dbReference type="PROSITE" id="PS50076">
    <property type="entry name" value="DNAJ_2"/>
    <property type="match status" value="1"/>
</dbReference>
<dbReference type="OrthoDB" id="9779622at2"/>
<dbReference type="PANTHER" id="PTHR24074">
    <property type="entry name" value="CO-CHAPERONE PROTEIN DJLA"/>
    <property type="match status" value="1"/>
</dbReference>
<sequence>MSTHYATLGLPANAPPAAIRQAYRRLVLLTHPDRTPDPAAHQRFLAVNDAYDVLRDPARRAAYDATLRRAAAPAFRPPSPGSAPRNSPPRHARPGPQAQPRRQSKTVSFDLRPYARPIRWLGRLLLAFGLLLLLDYGCLDYTAPARCLALKVASPDSMTTLVTTRGRADVYGPLPADILAVPLQVRSSLIFRFVREVLLPDGRALPVQRRGTSLPGFVCFMLPLALLSQWSWLSLAMRLNALMLAGITTVLILLLLLR</sequence>
<keyword evidence="2" id="KW-0472">Membrane</keyword>